<protein>
    <submittedName>
        <fullName evidence="2">Fatty acid synthase-like protein</fullName>
    </submittedName>
</protein>
<evidence type="ECO:0000313" key="2">
    <source>
        <dbReference type="EMBL" id="RWS08133.1"/>
    </source>
</evidence>
<organism evidence="2 3">
    <name type="scientific">Dinothrombium tinctorium</name>
    <dbReference type="NCBI Taxonomy" id="1965070"/>
    <lineage>
        <taxon>Eukaryota</taxon>
        <taxon>Metazoa</taxon>
        <taxon>Ecdysozoa</taxon>
        <taxon>Arthropoda</taxon>
        <taxon>Chelicerata</taxon>
        <taxon>Arachnida</taxon>
        <taxon>Acari</taxon>
        <taxon>Acariformes</taxon>
        <taxon>Trombidiformes</taxon>
        <taxon>Prostigmata</taxon>
        <taxon>Anystina</taxon>
        <taxon>Parasitengona</taxon>
        <taxon>Trombidioidea</taxon>
        <taxon>Trombidiidae</taxon>
        <taxon>Dinothrombium</taxon>
    </lineage>
</organism>
<sequence length="74" mass="8306">MSKNVQSDEIVVSGIAGRFPEADDIEELWSKLMNGIELSSTDDRRWPLGTFLLKALSSEETNESLGYEIKMVEV</sequence>
<evidence type="ECO:0000313" key="3">
    <source>
        <dbReference type="Proteomes" id="UP000285301"/>
    </source>
</evidence>
<dbReference type="InterPro" id="IPR016039">
    <property type="entry name" value="Thiolase-like"/>
</dbReference>
<dbReference type="Gene3D" id="3.40.47.10">
    <property type="match status" value="1"/>
</dbReference>
<dbReference type="InterPro" id="IPR014030">
    <property type="entry name" value="Ketoacyl_synth_N"/>
</dbReference>
<proteinExistence type="predicted"/>
<name>A0A3S3RZ25_9ACAR</name>
<dbReference type="EMBL" id="NCKU01003122">
    <property type="protein sequence ID" value="RWS08133.1"/>
    <property type="molecule type" value="Genomic_DNA"/>
</dbReference>
<accession>A0A3S3RZ25</accession>
<dbReference type="AlphaFoldDB" id="A0A3S3RZ25"/>
<dbReference type="Pfam" id="PF00109">
    <property type="entry name" value="ketoacyl-synt"/>
    <property type="match status" value="1"/>
</dbReference>
<feature type="domain" description="Beta-ketoacyl synthase-like N-terminal" evidence="1">
    <location>
        <begin position="8"/>
        <end position="59"/>
    </location>
</feature>
<dbReference type="STRING" id="1965070.A0A3S3RZ25"/>
<keyword evidence="3" id="KW-1185">Reference proteome</keyword>
<comment type="caution">
    <text evidence="2">The sequence shown here is derived from an EMBL/GenBank/DDBJ whole genome shotgun (WGS) entry which is preliminary data.</text>
</comment>
<reference evidence="2 3" key="1">
    <citation type="journal article" date="2018" name="Gigascience">
        <title>Genomes of trombidid mites reveal novel predicted allergens and laterally-transferred genes associated with secondary metabolism.</title>
        <authorList>
            <person name="Dong X."/>
            <person name="Chaisiri K."/>
            <person name="Xia D."/>
            <person name="Armstrong S.D."/>
            <person name="Fang Y."/>
            <person name="Donnelly M.J."/>
            <person name="Kadowaki T."/>
            <person name="McGarry J.W."/>
            <person name="Darby A.C."/>
            <person name="Makepeace B.L."/>
        </authorList>
    </citation>
    <scope>NUCLEOTIDE SEQUENCE [LARGE SCALE GENOMIC DNA]</scope>
    <source>
        <strain evidence="2">UoL-WK</strain>
    </source>
</reference>
<dbReference type="SUPFAM" id="SSF53901">
    <property type="entry name" value="Thiolase-like"/>
    <property type="match status" value="1"/>
</dbReference>
<dbReference type="Proteomes" id="UP000285301">
    <property type="component" value="Unassembled WGS sequence"/>
</dbReference>
<gene>
    <name evidence="2" type="ORF">B4U79_02595</name>
</gene>
<evidence type="ECO:0000259" key="1">
    <source>
        <dbReference type="Pfam" id="PF00109"/>
    </source>
</evidence>
<dbReference type="OrthoDB" id="329835at2759"/>
<dbReference type="GO" id="GO:0016746">
    <property type="term" value="F:acyltransferase activity"/>
    <property type="evidence" value="ECO:0007669"/>
    <property type="project" value="InterPro"/>
</dbReference>